<feature type="region of interest" description="Disordered" evidence="4">
    <location>
        <begin position="958"/>
        <end position="1002"/>
    </location>
</feature>
<dbReference type="Proteomes" id="UP001519460">
    <property type="component" value="Unassembled WGS sequence"/>
</dbReference>
<feature type="domain" description="PDZ" evidence="5">
    <location>
        <begin position="1037"/>
        <end position="1105"/>
    </location>
</feature>
<dbReference type="SUPFAM" id="SSF50156">
    <property type="entry name" value="PDZ domain-like"/>
    <property type="match status" value="3"/>
</dbReference>
<feature type="compositionally biased region" description="Basic and acidic residues" evidence="4">
    <location>
        <begin position="398"/>
        <end position="412"/>
    </location>
</feature>
<organism evidence="6 7">
    <name type="scientific">Batillaria attramentaria</name>
    <dbReference type="NCBI Taxonomy" id="370345"/>
    <lineage>
        <taxon>Eukaryota</taxon>
        <taxon>Metazoa</taxon>
        <taxon>Spiralia</taxon>
        <taxon>Lophotrochozoa</taxon>
        <taxon>Mollusca</taxon>
        <taxon>Gastropoda</taxon>
        <taxon>Caenogastropoda</taxon>
        <taxon>Sorbeoconcha</taxon>
        <taxon>Cerithioidea</taxon>
        <taxon>Batillariidae</taxon>
        <taxon>Batillaria</taxon>
    </lineage>
</organism>
<keyword evidence="3" id="KW-0966">Cell projection</keyword>
<dbReference type="InterPro" id="IPR036034">
    <property type="entry name" value="PDZ_sf"/>
</dbReference>
<keyword evidence="7" id="KW-1185">Reference proteome</keyword>
<evidence type="ECO:0000256" key="4">
    <source>
        <dbReference type="SAM" id="MobiDB-lite"/>
    </source>
</evidence>
<sequence length="1122" mass="125812">MTDTVEVKPGTRASKDGNWTMHSVTTSRVLIDLSGGGTRPIHVAHSENREDRNMMHREKRADRHRNIVHRENIGNRSVDVRKNRSADSSPSRGYIVTEDVTIQSSVLFYYVLCFICNAVFAGSHPTGRRGGIHVIKIHSGGGASPRMGFSIRGGSEYGLGIYVSQVDPGSPAEKSGLRCGDQLLEANGVDLENATGPRAAELLGATLTPTLIVRRTRKVPEWKVTKERILWYDVASKKLVALPSGEVTSVKQPGAQPKEVVERRVTLKLTKKTDFVGLNVRGGKEYGLGIYVSRVDRGGLAQKAGICVGDQLVQVNEHHLDNVTHPQAVELLRSNKQLIITAWAIGRFPAYKELFSEYVWSDSGDRKENHRIHVAELHPEPVPPPRRKNAAKLTQRTRTKETRVDRASRSPRYDSGIALNGAYGREQSDSAALGSSEQREKISHNYRPKSVSGTVNSDSDSSDLDMDYTTFLERKMRRDEGKHVTTSSVVSSERNLDVTGGSNVTTVVRQIAVDNDVGHEPDVYRSDVYGVVRSPPTPEGGQDYQRQDYQRQDYKRHDPHTRQRHDYKAVDQQQRHDYKAVDQRQRHDYNAVDQQQRHGYNAVDQRQRHDYNAVDQQQRHGYNAVDQRQRHDYNAVDQQQRHGYNAVDQRQRHDYNAVDQQQRHRTGTADDNDIYAVVHKPPKSQQTQHSSSSVVVNKAGYPPPPELARLPSDEESSGSSQSESVATTPTLTSSKGLAPAEPTTLDLLSAEIKRLEERQSSLGTRELYRLGGPSDSTAKAFSMGSLRKKKGVFERTFGSQMMNQHTVDKYNMMMVEERARQLLNKDESGAVLKHIKAYHENKQLERLVELLLTILDRPEKLQLLKDIRGVIYPYDVGRFDSMVASHEVTAFEKLSTKLHLPLSPVHRQDSASKPRPKLMTTVLDADGHFHIKSVEQHDHETQMQSDVVTVLQQSKSKSFDTTPVTASNSSNNNSYPHFSSSDHNHYNSRQKVNPSPVHVVPPPIEWRDDIEVIIVEKDPVPPPPQPPPPQPAEEGITVYVSKQKKNLVCGGAGDHMDPSVRIDLVMPWGAAADDDRIQAGMHILSVDDQSLRGMTQSEAIAVLKRCFHDTRSVNMKLVLKNP</sequence>
<dbReference type="SMART" id="SM00228">
    <property type="entry name" value="PDZ"/>
    <property type="match status" value="3"/>
</dbReference>
<name>A0ABD0JKD0_9CAEN</name>
<evidence type="ECO:0000256" key="2">
    <source>
        <dbReference type="ARBA" id="ARBA00022737"/>
    </source>
</evidence>
<keyword evidence="2" id="KW-0677">Repeat</keyword>
<feature type="domain" description="PDZ" evidence="5">
    <location>
        <begin position="264"/>
        <end position="334"/>
    </location>
</feature>
<evidence type="ECO:0000256" key="3">
    <source>
        <dbReference type="ARBA" id="ARBA00023273"/>
    </source>
</evidence>
<feature type="region of interest" description="Disordered" evidence="4">
    <location>
        <begin position="680"/>
        <end position="742"/>
    </location>
</feature>
<proteinExistence type="predicted"/>
<feature type="region of interest" description="Disordered" evidence="4">
    <location>
        <begin position="518"/>
        <end position="584"/>
    </location>
</feature>
<feature type="compositionally biased region" description="Basic and acidic residues" evidence="4">
    <location>
        <begin position="545"/>
        <end position="584"/>
    </location>
</feature>
<dbReference type="PANTHER" id="PTHR23116:SF29">
    <property type="entry name" value="PDZ DOMAIN-CONTAINING PROTEIN 7"/>
    <property type="match status" value="1"/>
</dbReference>
<dbReference type="Gene3D" id="2.30.42.10">
    <property type="match status" value="3"/>
</dbReference>
<dbReference type="EMBL" id="JACVVK020000408">
    <property type="protein sequence ID" value="KAK7475377.1"/>
    <property type="molecule type" value="Genomic_DNA"/>
</dbReference>
<dbReference type="InterPro" id="IPR001478">
    <property type="entry name" value="PDZ"/>
</dbReference>
<feature type="compositionally biased region" description="Polar residues" evidence="4">
    <location>
        <begin position="958"/>
        <end position="979"/>
    </location>
</feature>
<feature type="compositionally biased region" description="Polar residues" evidence="4">
    <location>
        <begin position="725"/>
        <end position="735"/>
    </location>
</feature>
<feature type="region of interest" description="Disordered" evidence="4">
    <location>
        <begin position="375"/>
        <end position="463"/>
    </location>
</feature>
<dbReference type="AlphaFoldDB" id="A0ABD0JKD0"/>
<gene>
    <name evidence="6" type="ORF">BaRGS_00033395</name>
</gene>
<dbReference type="InterPro" id="IPR051844">
    <property type="entry name" value="USH2_Complex_Protein"/>
</dbReference>
<reference evidence="6 7" key="1">
    <citation type="journal article" date="2023" name="Sci. Data">
        <title>Genome assembly of the Korean intertidal mud-creeper Batillaria attramentaria.</title>
        <authorList>
            <person name="Patra A.K."/>
            <person name="Ho P.T."/>
            <person name="Jun S."/>
            <person name="Lee S.J."/>
            <person name="Kim Y."/>
            <person name="Won Y.J."/>
        </authorList>
    </citation>
    <scope>NUCLEOTIDE SEQUENCE [LARGE SCALE GENOMIC DNA]</scope>
    <source>
        <strain evidence="6">Wonlab-2016</strain>
    </source>
</reference>
<comment type="subcellular location">
    <subcellularLocation>
        <location evidence="1">Cell projection</location>
    </subcellularLocation>
</comment>
<evidence type="ECO:0000313" key="7">
    <source>
        <dbReference type="Proteomes" id="UP001519460"/>
    </source>
</evidence>
<feature type="compositionally biased region" description="Low complexity" evidence="4">
    <location>
        <begin position="684"/>
        <end position="696"/>
    </location>
</feature>
<comment type="caution">
    <text evidence="6">The sequence shown here is derived from an EMBL/GenBank/DDBJ whole genome shotgun (WGS) entry which is preliminary data.</text>
</comment>
<evidence type="ECO:0000259" key="5">
    <source>
        <dbReference type="PROSITE" id="PS50106"/>
    </source>
</evidence>
<dbReference type="PROSITE" id="PS50106">
    <property type="entry name" value="PDZ"/>
    <property type="match status" value="3"/>
</dbReference>
<dbReference type="PANTHER" id="PTHR23116">
    <property type="entry name" value="PDZ DOMAIN CONTAINING WHIRLIN AND HARMONIN-RELATED"/>
    <property type="match status" value="1"/>
</dbReference>
<dbReference type="GO" id="GO:0042995">
    <property type="term" value="C:cell projection"/>
    <property type="evidence" value="ECO:0007669"/>
    <property type="project" value="UniProtKB-SubCell"/>
</dbReference>
<feature type="domain" description="PDZ" evidence="5">
    <location>
        <begin position="134"/>
        <end position="203"/>
    </location>
</feature>
<evidence type="ECO:0000256" key="1">
    <source>
        <dbReference type="ARBA" id="ARBA00004316"/>
    </source>
</evidence>
<evidence type="ECO:0000313" key="6">
    <source>
        <dbReference type="EMBL" id="KAK7475377.1"/>
    </source>
</evidence>
<protein>
    <recommendedName>
        <fullName evidence="5">PDZ domain-containing protein</fullName>
    </recommendedName>
</protein>
<dbReference type="Pfam" id="PF00595">
    <property type="entry name" value="PDZ"/>
    <property type="match status" value="3"/>
</dbReference>
<accession>A0ABD0JKD0</accession>
<dbReference type="Gene3D" id="1.20.1160.20">
    <property type="match status" value="1"/>
</dbReference>